<protein>
    <submittedName>
        <fullName evidence="1">Menaquinone biosynthetic enzyme</fullName>
    </submittedName>
</protein>
<reference evidence="2" key="2">
    <citation type="submission" date="2009-10" db="EMBL/GenBank/DDBJ databases">
        <title>The genome sequence of Streptomyces pristinaespiralis strain ATCC 25486.</title>
        <authorList>
            <consortium name="The Broad Institute Genome Sequencing Platform"/>
            <consortium name="Broad Institute Microbial Sequencing Center"/>
            <person name="Fischbach M."/>
            <person name="Godfrey P."/>
            <person name="Ward D."/>
            <person name="Young S."/>
            <person name="Zeng Q."/>
            <person name="Koehrsen M."/>
            <person name="Alvarado L."/>
            <person name="Berlin A.M."/>
            <person name="Bochicchio J."/>
            <person name="Borenstein D."/>
            <person name="Chapman S.B."/>
            <person name="Chen Z."/>
            <person name="Engels R."/>
            <person name="Freedman E."/>
            <person name="Gellesch M."/>
            <person name="Goldberg J."/>
            <person name="Griggs A."/>
            <person name="Gujja S."/>
            <person name="Heilman E.R."/>
            <person name="Heiman D.I."/>
            <person name="Hepburn T.A."/>
            <person name="Howarth C."/>
            <person name="Jen D."/>
            <person name="Larson L."/>
            <person name="Lewis B."/>
            <person name="Mehta T."/>
            <person name="Park D."/>
            <person name="Pearson M."/>
            <person name="Richards J."/>
            <person name="Roberts A."/>
            <person name="Saif S."/>
            <person name="Shea T.D."/>
            <person name="Shenoy N."/>
            <person name="Sisk P."/>
            <person name="Stolte C."/>
            <person name="Sykes S.N."/>
            <person name="Thomson T."/>
            <person name="Walk T."/>
            <person name="White J."/>
            <person name="Yandava C."/>
            <person name="Straight P."/>
            <person name="Clardy J."/>
            <person name="Hung D."/>
            <person name="Kolter R."/>
            <person name="Mekalanos J."/>
            <person name="Walker S."/>
            <person name="Walsh C.T."/>
            <person name="Wieland-Brown L.C."/>
            <person name="Haas B."/>
            <person name="Nusbaum C."/>
            <person name="Birren B."/>
        </authorList>
    </citation>
    <scope>NUCLEOTIDE SEQUENCE [LARGE SCALE GENOMIC DNA]</scope>
    <source>
        <strain evidence="2">ATCC 25486 / DSM 40338 / CBS 914.69 / JCM 4507 / NBRC 13074 / NRRL 2958 / 5647</strain>
    </source>
</reference>
<sequence>MPVVEIRAVSNAVGPRDRAAWRIGEALAALREAFQQLAPVLQEQP</sequence>
<dbReference type="HOGENOM" id="CLU_3205946_0_0_11"/>
<dbReference type="eggNOG" id="COG0775">
    <property type="taxonomic scope" value="Bacteria"/>
</dbReference>
<gene>
    <name evidence="1" type="ORF">SSDG_06626</name>
</gene>
<dbReference type="Proteomes" id="UP000002805">
    <property type="component" value="Chromosome"/>
</dbReference>
<name>D6X5G9_STRE2</name>
<organism evidence="1 2">
    <name type="scientific">Streptomyces pristinaespiralis (strain ATCC 25486 / DSM 40338 / CBS 914.69 / JCM 4507 / KCC S-0507 / NBRC 13074 / NRRL 2958 / 5647)</name>
    <dbReference type="NCBI Taxonomy" id="457429"/>
    <lineage>
        <taxon>Bacteria</taxon>
        <taxon>Bacillati</taxon>
        <taxon>Actinomycetota</taxon>
        <taxon>Actinomycetes</taxon>
        <taxon>Kitasatosporales</taxon>
        <taxon>Streptomycetaceae</taxon>
        <taxon>Streptomyces</taxon>
    </lineage>
</organism>
<accession>D6X5G9</accession>
<dbReference type="EMBL" id="CM000950">
    <property type="protein sequence ID" value="EFH31385.1"/>
    <property type="molecule type" value="Genomic_DNA"/>
</dbReference>
<dbReference type="AlphaFoldDB" id="D6X5G9"/>
<reference evidence="2" key="1">
    <citation type="submission" date="2008-02" db="EMBL/GenBank/DDBJ databases">
        <authorList>
            <consortium name="The Broad Institute Genome Sequencing Platform"/>
            <person name="Fischbach M."/>
            <person name="Ward D."/>
            <person name="Young S."/>
            <person name="Jaffe D."/>
            <person name="Gnerre S."/>
            <person name="Berlin A."/>
            <person name="Heiman D."/>
            <person name="Hepburn T."/>
            <person name="Sykes S."/>
            <person name="Alvarado L."/>
            <person name="Kodira C.D."/>
            <person name="Straight P."/>
            <person name="Clardy J."/>
            <person name="Hung D."/>
            <person name="Kolter R."/>
            <person name="Mekalanos J."/>
            <person name="Walker S."/>
            <person name="Walsh C.T."/>
            <person name="Lander E."/>
            <person name="Galagan J."/>
            <person name="Nusbaum C."/>
            <person name="Birren B."/>
        </authorList>
    </citation>
    <scope>NUCLEOTIDE SEQUENCE [LARGE SCALE GENOMIC DNA]</scope>
    <source>
        <strain evidence="2">ATCC 25486 / DSM 40338 / CBS 914.69 / JCM 4507 / NBRC 13074 / NRRL 2958 / 5647</strain>
    </source>
</reference>
<proteinExistence type="predicted"/>
<evidence type="ECO:0000313" key="1">
    <source>
        <dbReference type="EMBL" id="EFH31385.1"/>
    </source>
</evidence>
<evidence type="ECO:0000313" key="2">
    <source>
        <dbReference type="Proteomes" id="UP000002805"/>
    </source>
</evidence>
<keyword evidence="2" id="KW-1185">Reference proteome</keyword>